<evidence type="ECO:0000313" key="3">
    <source>
        <dbReference type="Proteomes" id="UP000007364"/>
    </source>
</evidence>
<evidence type="ECO:0000313" key="2">
    <source>
        <dbReference type="EMBL" id="EKF56043.1"/>
    </source>
</evidence>
<protein>
    <recommendedName>
        <fullName evidence="1">Type I restriction enzyme R protein N-terminal domain-containing protein</fullName>
    </recommendedName>
</protein>
<sequence length="148" mass="17653">MQQLSFPTYEFRFKNSKNKIHIFDQIRKKFILLQPEEWVRQHVVKYLIHQKNYPISLINVEKVLTVNGLKKRYDVIVYNSDGSIELIVECKAPTIPISQATFDQIARYNSALRGNLLMVTNGLQHYYCKMDYEKEKYIFLKDIPPYML</sequence>
<gene>
    <name evidence="2" type="ORF">I215_03830</name>
</gene>
<proteinExistence type="predicted"/>
<feature type="domain" description="Type I restriction enzyme R protein N-terminal" evidence="1">
    <location>
        <begin position="35"/>
        <end position="144"/>
    </location>
</feature>
<comment type="caution">
    <text evidence="2">The sequence shown here is derived from an EMBL/GenBank/DDBJ whole genome shotgun (WGS) entry which is preliminary data.</text>
</comment>
<dbReference type="eggNOG" id="COG4096">
    <property type="taxonomic scope" value="Bacteria"/>
</dbReference>
<dbReference type="RefSeq" id="WP_008990639.1">
    <property type="nucleotide sequence ID" value="NZ_AMSG01000003.1"/>
</dbReference>
<dbReference type="Proteomes" id="UP000007364">
    <property type="component" value="Unassembled WGS sequence"/>
</dbReference>
<dbReference type="PATRIC" id="fig|555500.3.peg.795"/>
<organism evidence="2 3">
    <name type="scientific">Galbibacter marinus</name>
    <dbReference type="NCBI Taxonomy" id="555500"/>
    <lineage>
        <taxon>Bacteria</taxon>
        <taxon>Pseudomonadati</taxon>
        <taxon>Bacteroidota</taxon>
        <taxon>Flavobacteriia</taxon>
        <taxon>Flavobacteriales</taxon>
        <taxon>Flavobacteriaceae</taxon>
        <taxon>Galbibacter</taxon>
    </lineage>
</organism>
<dbReference type="Pfam" id="PF13588">
    <property type="entry name" value="HSDR_N_2"/>
    <property type="match status" value="1"/>
</dbReference>
<dbReference type="InterPro" id="IPR029464">
    <property type="entry name" value="HSDR_N"/>
</dbReference>
<dbReference type="OrthoDB" id="9790377at2"/>
<dbReference type="STRING" id="555500.I215_03830"/>
<accession>K2P4S9</accession>
<name>K2P4S9_9FLAO</name>
<evidence type="ECO:0000259" key="1">
    <source>
        <dbReference type="Pfam" id="PF13588"/>
    </source>
</evidence>
<dbReference type="AlphaFoldDB" id="K2P4S9"/>
<reference evidence="2 3" key="1">
    <citation type="journal article" date="2012" name="J. Bacteriol.">
        <title>Genome Sequence of Galbibacter marinum Type Strain ck-I2-15.</title>
        <authorList>
            <person name="Lai Q."/>
            <person name="Li C."/>
            <person name="Shao Z."/>
        </authorList>
    </citation>
    <scope>NUCLEOTIDE SEQUENCE [LARGE SCALE GENOMIC DNA]</scope>
    <source>
        <strain evidence="3">ck-I2-15</strain>
    </source>
</reference>
<dbReference type="EMBL" id="AMSG01000003">
    <property type="protein sequence ID" value="EKF56043.1"/>
    <property type="molecule type" value="Genomic_DNA"/>
</dbReference>
<keyword evidence="3" id="KW-1185">Reference proteome</keyword>